<feature type="region of interest" description="Disordered" evidence="10">
    <location>
        <begin position="196"/>
        <end position="215"/>
    </location>
</feature>
<dbReference type="PANTHER" id="PTHR13006">
    <property type="entry name" value="PAPILLOMAVIRUS REGULATORY FACTOR PRF-1"/>
    <property type="match status" value="1"/>
</dbReference>
<dbReference type="PROSITE" id="PS50157">
    <property type="entry name" value="ZINC_FINGER_C2H2_2"/>
    <property type="match status" value="1"/>
</dbReference>
<dbReference type="InterPro" id="IPR052253">
    <property type="entry name" value="CR1/CR2-DNA-binding_regulator"/>
</dbReference>
<keyword evidence="3 9" id="KW-0863">Zinc-finger</keyword>
<feature type="region of interest" description="Disordered" evidence="10">
    <location>
        <begin position="56"/>
        <end position="98"/>
    </location>
</feature>
<feature type="region of interest" description="Disordered" evidence="10">
    <location>
        <begin position="125"/>
        <end position="184"/>
    </location>
</feature>
<feature type="compositionally biased region" description="Low complexity" evidence="10">
    <location>
        <begin position="128"/>
        <end position="144"/>
    </location>
</feature>
<keyword evidence="7" id="KW-0804">Transcription</keyword>
<name>A0ABD1CYK6_CULPP</name>
<evidence type="ECO:0000256" key="8">
    <source>
        <dbReference type="ARBA" id="ARBA00023242"/>
    </source>
</evidence>
<dbReference type="GO" id="GO:0003677">
    <property type="term" value="F:DNA binding"/>
    <property type="evidence" value="ECO:0007669"/>
    <property type="project" value="UniProtKB-KW"/>
</dbReference>
<evidence type="ECO:0000256" key="10">
    <source>
        <dbReference type="SAM" id="MobiDB-lite"/>
    </source>
</evidence>
<evidence type="ECO:0000256" key="7">
    <source>
        <dbReference type="ARBA" id="ARBA00023163"/>
    </source>
</evidence>
<feature type="region of interest" description="Disordered" evidence="10">
    <location>
        <begin position="275"/>
        <end position="334"/>
    </location>
</feature>
<feature type="compositionally biased region" description="Low complexity" evidence="10">
    <location>
        <begin position="280"/>
        <end position="296"/>
    </location>
</feature>
<evidence type="ECO:0000256" key="4">
    <source>
        <dbReference type="ARBA" id="ARBA00022833"/>
    </source>
</evidence>
<evidence type="ECO:0000259" key="11">
    <source>
        <dbReference type="PROSITE" id="PS50157"/>
    </source>
</evidence>
<evidence type="ECO:0000256" key="2">
    <source>
        <dbReference type="ARBA" id="ARBA00022723"/>
    </source>
</evidence>
<reference evidence="12 13" key="1">
    <citation type="submission" date="2024-05" db="EMBL/GenBank/DDBJ databases">
        <title>Culex pipiens pipiens assembly and annotation.</title>
        <authorList>
            <person name="Alout H."/>
            <person name="Durand T."/>
        </authorList>
    </citation>
    <scope>NUCLEOTIDE SEQUENCE [LARGE SCALE GENOMIC DNA]</scope>
    <source>
        <strain evidence="12">HA-2024</strain>
        <tissue evidence="12">Whole body</tissue>
    </source>
</reference>
<dbReference type="Proteomes" id="UP001562425">
    <property type="component" value="Unassembled WGS sequence"/>
</dbReference>
<evidence type="ECO:0000256" key="1">
    <source>
        <dbReference type="ARBA" id="ARBA00004123"/>
    </source>
</evidence>
<keyword evidence="2" id="KW-0479">Metal-binding</keyword>
<keyword evidence="13" id="KW-1185">Reference proteome</keyword>
<sequence>MVKVCKQASDQPLPTNAPIELTKRLEEVRLLESRRSPRLADQEKDTDFARLADMAGDRRRQSHSIDVPFSLTQQNGSRKRRPSYSQDDREYYSINDEDPTDECNAALVLMSLSCSPNSSAPGWETILGTSSGSSSTSWSTGSTSPPLSEDGHSTPPNNNNSNNTSNSNTSNNNNNLGNNISIKSNANGTTNEIVIRGPRTTSFSNSDEGIGMDYNEDLPRKRRASQPIYKCTWKGCGVIYASCSEITAHVRNAHLGPRKPEEDSDEEDFFFTEIEDESDSGSGHQHNSSNQQQPQQHHNHNHQNNHHSTGSARHPPSPPTLSHRDMARPPHEDPEYQRQIVGNYRQGLLSINGSAANGTNIHTSPLIHHNYTWSQTSPQKHVRLSPRPSASYPYPSPNYSNQIAQQQQQQHHYQQQQSQHLGQIQLSPGGASVAAATAYHTQSSSSSSIISSSSSSSSQSLNGGFVAPGTSPGAATNRSPLSPNRRTRGENKKCRKVYGMDHKEQWCTQCKWKKACSRFGD</sequence>
<feature type="compositionally biased region" description="Basic and acidic residues" evidence="10">
    <location>
        <begin position="322"/>
        <end position="334"/>
    </location>
</feature>
<comment type="subcellular location">
    <subcellularLocation>
        <location evidence="1">Nucleus</location>
    </subcellularLocation>
</comment>
<evidence type="ECO:0000256" key="9">
    <source>
        <dbReference type="PROSITE-ProRule" id="PRU00042"/>
    </source>
</evidence>
<gene>
    <name evidence="12" type="ORF">pipiens_003411</name>
</gene>
<keyword evidence="6" id="KW-0238">DNA-binding</keyword>
<feature type="region of interest" description="Disordered" evidence="10">
    <location>
        <begin position="374"/>
        <end position="403"/>
    </location>
</feature>
<dbReference type="PANTHER" id="PTHR13006:SF9">
    <property type="entry name" value="GLUCOSE TRANSPORTER 4 ENHANCER FACTOR, ISOFORM G"/>
    <property type="match status" value="1"/>
</dbReference>
<accession>A0ABD1CYK6</accession>
<evidence type="ECO:0000256" key="3">
    <source>
        <dbReference type="ARBA" id="ARBA00022771"/>
    </source>
</evidence>
<dbReference type="Gene3D" id="3.30.160.60">
    <property type="entry name" value="Classic Zinc Finger"/>
    <property type="match status" value="1"/>
</dbReference>
<proteinExistence type="predicted"/>
<keyword evidence="8" id="KW-0539">Nucleus</keyword>
<feature type="compositionally biased region" description="Low complexity" evidence="10">
    <location>
        <begin position="385"/>
        <end position="403"/>
    </location>
</feature>
<dbReference type="EMBL" id="JBEHCU010008584">
    <property type="protein sequence ID" value="KAL1381526.1"/>
    <property type="molecule type" value="Genomic_DNA"/>
</dbReference>
<comment type="caution">
    <text evidence="12">The sequence shown here is derived from an EMBL/GenBank/DDBJ whole genome shotgun (WGS) entry which is preliminary data.</text>
</comment>
<feature type="compositionally biased region" description="Low complexity" evidence="10">
    <location>
        <begin position="446"/>
        <end position="460"/>
    </location>
</feature>
<dbReference type="InterPro" id="IPR013087">
    <property type="entry name" value="Znf_C2H2_type"/>
</dbReference>
<organism evidence="12 13">
    <name type="scientific">Culex pipiens pipiens</name>
    <name type="common">Northern house mosquito</name>
    <dbReference type="NCBI Taxonomy" id="38569"/>
    <lineage>
        <taxon>Eukaryota</taxon>
        <taxon>Metazoa</taxon>
        <taxon>Ecdysozoa</taxon>
        <taxon>Arthropoda</taxon>
        <taxon>Hexapoda</taxon>
        <taxon>Insecta</taxon>
        <taxon>Pterygota</taxon>
        <taxon>Neoptera</taxon>
        <taxon>Endopterygota</taxon>
        <taxon>Diptera</taxon>
        <taxon>Nematocera</taxon>
        <taxon>Culicoidea</taxon>
        <taxon>Culicidae</taxon>
        <taxon>Culicinae</taxon>
        <taxon>Culicini</taxon>
        <taxon>Culex</taxon>
        <taxon>Culex</taxon>
    </lineage>
</organism>
<dbReference type="SUPFAM" id="SSF57667">
    <property type="entry name" value="beta-beta-alpha zinc fingers"/>
    <property type="match status" value="1"/>
</dbReference>
<evidence type="ECO:0000256" key="5">
    <source>
        <dbReference type="ARBA" id="ARBA00023015"/>
    </source>
</evidence>
<feature type="compositionally biased region" description="Low complexity" evidence="10">
    <location>
        <begin position="157"/>
        <end position="184"/>
    </location>
</feature>
<dbReference type="GO" id="GO:0005634">
    <property type="term" value="C:nucleus"/>
    <property type="evidence" value="ECO:0007669"/>
    <property type="project" value="UniProtKB-SubCell"/>
</dbReference>
<feature type="compositionally biased region" description="Polar residues" evidence="10">
    <location>
        <begin position="473"/>
        <end position="484"/>
    </location>
</feature>
<evidence type="ECO:0000313" key="12">
    <source>
        <dbReference type="EMBL" id="KAL1381526.1"/>
    </source>
</evidence>
<keyword evidence="5" id="KW-0805">Transcription regulation</keyword>
<dbReference type="InterPro" id="IPR036236">
    <property type="entry name" value="Znf_C2H2_sf"/>
</dbReference>
<feature type="domain" description="C2H2-type" evidence="11">
    <location>
        <begin position="229"/>
        <end position="259"/>
    </location>
</feature>
<evidence type="ECO:0000256" key="6">
    <source>
        <dbReference type="ARBA" id="ARBA00023125"/>
    </source>
</evidence>
<protein>
    <recommendedName>
        <fullName evidence="11">C2H2-type domain-containing protein</fullName>
    </recommendedName>
</protein>
<dbReference type="GO" id="GO:0008270">
    <property type="term" value="F:zinc ion binding"/>
    <property type="evidence" value="ECO:0007669"/>
    <property type="project" value="UniProtKB-KW"/>
</dbReference>
<dbReference type="PROSITE" id="PS00028">
    <property type="entry name" value="ZINC_FINGER_C2H2_1"/>
    <property type="match status" value="1"/>
</dbReference>
<dbReference type="AlphaFoldDB" id="A0ABD1CYK6"/>
<feature type="region of interest" description="Disordered" evidence="10">
    <location>
        <begin position="446"/>
        <end position="493"/>
    </location>
</feature>
<dbReference type="SMART" id="SM01366">
    <property type="entry name" value="c-clamp"/>
    <property type="match status" value="1"/>
</dbReference>
<keyword evidence="4" id="KW-0862">Zinc</keyword>
<evidence type="ECO:0000313" key="13">
    <source>
        <dbReference type="Proteomes" id="UP001562425"/>
    </source>
</evidence>